<dbReference type="NCBIfam" id="TIGR01249">
    <property type="entry name" value="pro_imino_pep_1"/>
    <property type="match status" value="1"/>
</dbReference>
<dbReference type="Proteomes" id="UP000319663">
    <property type="component" value="Unassembled WGS sequence"/>
</dbReference>
<evidence type="ECO:0000256" key="1">
    <source>
        <dbReference type="ARBA" id="ARBA00001585"/>
    </source>
</evidence>
<keyword evidence="5" id="KW-0963">Cytoplasm</keyword>
<sequence>MASSQCGYTHSKPFDEGMLTVSDIHKLHYEQYGKEDGKPVLFLHGGPGGNTSKGNTIYFNPSVYRVVLFDQRGAGKSTPLAELRENTTQHLVSDIEILRKRLAIPKWHLVFGGSWGSTLALLYAQEYPHAVGSLVVRGIFTVRRSEVGFHRGPVGASQLFPEAYEAFVNYLPEEDRKEPNTAYYRLLTSDDESTRLNAAREWNRWDLSTGSLKTDPDTFRTLEDDDWSLPHARLEAHYFIHGAWLEEGHILKPQRMDQIRHIPVTIIQGRYDVVCPPQTAWDLHKALPHSRLFWIPDAGHSAKEPGIQRKLIEVCDDFNGPTYPIGREYAQVTAEKADLGTSNAGSVEDLLDVKNLAGLVGSLQAYSAPDIENFGDVVEPECPDIFTQASVPN</sequence>
<feature type="domain" description="AB hydrolase-1" evidence="9">
    <location>
        <begin position="38"/>
        <end position="302"/>
    </location>
</feature>
<dbReference type="Gene3D" id="3.40.50.1820">
    <property type="entry name" value="alpha/beta hydrolase"/>
    <property type="match status" value="1"/>
</dbReference>
<dbReference type="PANTHER" id="PTHR43722:SF1">
    <property type="entry name" value="PROLINE IMINOPEPTIDASE"/>
    <property type="match status" value="1"/>
</dbReference>
<dbReference type="EC" id="3.4.11.5" evidence="8"/>
<evidence type="ECO:0000256" key="5">
    <source>
        <dbReference type="ARBA" id="ARBA00022490"/>
    </source>
</evidence>
<proteinExistence type="inferred from homology"/>
<evidence type="ECO:0000256" key="3">
    <source>
        <dbReference type="ARBA" id="ARBA00010088"/>
    </source>
</evidence>
<dbReference type="PANTHER" id="PTHR43722">
    <property type="entry name" value="PROLINE IMINOPEPTIDASE"/>
    <property type="match status" value="1"/>
</dbReference>
<evidence type="ECO:0000313" key="10">
    <source>
        <dbReference type="EMBL" id="TQB73091.1"/>
    </source>
</evidence>
<evidence type="ECO:0000256" key="4">
    <source>
        <dbReference type="ARBA" id="ARBA00022438"/>
    </source>
</evidence>
<evidence type="ECO:0000259" key="9">
    <source>
        <dbReference type="Pfam" id="PF00561"/>
    </source>
</evidence>
<accession>A0A507QZ21</accession>
<evidence type="ECO:0000256" key="6">
    <source>
        <dbReference type="ARBA" id="ARBA00022670"/>
    </source>
</evidence>
<reference evidence="10 11" key="1">
    <citation type="submission" date="2019-06" db="EMBL/GenBank/DDBJ databases">
        <title>Wine fermentation using esterase from Monascus purpureus.</title>
        <authorList>
            <person name="Geng C."/>
            <person name="Zhang Y."/>
        </authorList>
    </citation>
    <scope>NUCLEOTIDE SEQUENCE [LARGE SCALE GENOMIC DNA]</scope>
    <source>
        <strain evidence="10">HQ1</strain>
    </source>
</reference>
<evidence type="ECO:0000313" key="11">
    <source>
        <dbReference type="Proteomes" id="UP000319663"/>
    </source>
</evidence>
<gene>
    <name evidence="10" type="ORF">MPDQ_006176</name>
</gene>
<dbReference type="GO" id="GO:0004177">
    <property type="term" value="F:aminopeptidase activity"/>
    <property type="evidence" value="ECO:0007669"/>
    <property type="project" value="UniProtKB-KW"/>
</dbReference>
<dbReference type="GO" id="GO:0006508">
    <property type="term" value="P:proteolysis"/>
    <property type="evidence" value="ECO:0007669"/>
    <property type="project" value="UniProtKB-KW"/>
</dbReference>
<comment type="similarity">
    <text evidence="3 8">Belongs to the peptidase S33 family.</text>
</comment>
<dbReference type="Pfam" id="PF00561">
    <property type="entry name" value="Abhydrolase_1"/>
    <property type="match status" value="1"/>
</dbReference>
<dbReference type="PRINTS" id="PR00793">
    <property type="entry name" value="PROAMNOPTASE"/>
</dbReference>
<comment type="subcellular location">
    <subcellularLocation>
        <location evidence="2">Cytoplasm</location>
    </subcellularLocation>
</comment>
<dbReference type="InterPro" id="IPR000073">
    <property type="entry name" value="AB_hydrolase_1"/>
</dbReference>
<evidence type="ECO:0000256" key="8">
    <source>
        <dbReference type="RuleBase" id="RU003421"/>
    </source>
</evidence>
<dbReference type="SUPFAM" id="SSF53474">
    <property type="entry name" value="alpha/beta-Hydrolases"/>
    <property type="match status" value="1"/>
</dbReference>
<protein>
    <recommendedName>
        <fullName evidence="8">Proline iminopeptidase</fullName>
        <ecNumber evidence="8">3.4.11.5</ecNumber>
    </recommendedName>
</protein>
<comment type="caution">
    <text evidence="10">The sequence shown here is derived from an EMBL/GenBank/DDBJ whole genome shotgun (WGS) entry which is preliminary data.</text>
</comment>
<evidence type="ECO:0000256" key="2">
    <source>
        <dbReference type="ARBA" id="ARBA00004496"/>
    </source>
</evidence>
<dbReference type="PRINTS" id="PR00111">
    <property type="entry name" value="ABHYDROLASE"/>
</dbReference>
<keyword evidence="4 8" id="KW-0031">Aminopeptidase</keyword>
<dbReference type="GO" id="GO:0005737">
    <property type="term" value="C:cytoplasm"/>
    <property type="evidence" value="ECO:0007669"/>
    <property type="project" value="UniProtKB-SubCell"/>
</dbReference>
<dbReference type="STRING" id="5098.A0A507QZ21"/>
<dbReference type="InterPro" id="IPR002410">
    <property type="entry name" value="Peptidase_S33"/>
</dbReference>
<organism evidence="10 11">
    <name type="scientific">Monascus purpureus</name>
    <name type="common">Red mold</name>
    <name type="synonym">Monascus anka</name>
    <dbReference type="NCBI Taxonomy" id="5098"/>
    <lineage>
        <taxon>Eukaryota</taxon>
        <taxon>Fungi</taxon>
        <taxon>Dikarya</taxon>
        <taxon>Ascomycota</taxon>
        <taxon>Pezizomycotina</taxon>
        <taxon>Eurotiomycetes</taxon>
        <taxon>Eurotiomycetidae</taxon>
        <taxon>Eurotiales</taxon>
        <taxon>Aspergillaceae</taxon>
        <taxon>Monascus</taxon>
    </lineage>
</organism>
<evidence type="ECO:0000256" key="7">
    <source>
        <dbReference type="ARBA" id="ARBA00022801"/>
    </source>
</evidence>
<name>A0A507QZ21_MONPU</name>
<dbReference type="EMBL" id="VIFY01000050">
    <property type="protein sequence ID" value="TQB73091.1"/>
    <property type="molecule type" value="Genomic_DNA"/>
</dbReference>
<keyword evidence="6 8" id="KW-0645">Protease</keyword>
<keyword evidence="11" id="KW-1185">Reference proteome</keyword>
<dbReference type="InterPro" id="IPR029058">
    <property type="entry name" value="AB_hydrolase_fold"/>
</dbReference>
<comment type="catalytic activity">
    <reaction evidence="1 8">
        <text>Release of N-terminal proline from a peptide.</text>
        <dbReference type="EC" id="3.4.11.5"/>
    </reaction>
</comment>
<dbReference type="AlphaFoldDB" id="A0A507QZ21"/>
<dbReference type="InterPro" id="IPR005944">
    <property type="entry name" value="Pro_iminopeptidase"/>
</dbReference>
<keyword evidence="7 8" id="KW-0378">Hydrolase</keyword>